<dbReference type="InterPro" id="IPR029058">
    <property type="entry name" value="AB_hydrolase_fold"/>
</dbReference>
<dbReference type="Pfam" id="PF00550">
    <property type="entry name" value="PP-binding"/>
    <property type="match status" value="2"/>
</dbReference>
<comment type="caution">
    <text evidence="6">The sequence shown here is derived from an EMBL/GenBank/DDBJ whole genome shotgun (WGS) entry which is preliminary data.</text>
</comment>
<reference evidence="6 7" key="1">
    <citation type="submission" date="2017-10" db="EMBL/GenBank/DDBJ databases">
        <title>Draft genome of actinobacteria isolated from guarana (Paullinia cupana (Mart.) Ducke.</title>
        <authorList>
            <person name="Siqueira K.A."/>
            <person name="Liotti R.G."/>
            <person name="Mendes T.A."/>
            <person name="Soares M.A."/>
        </authorList>
    </citation>
    <scope>NUCLEOTIDE SEQUENCE [LARGE SCALE GENOMIC DNA]</scope>
    <source>
        <strain evidence="6 7">199</strain>
    </source>
</reference>
<dbReference type="FunFam" id="3.40.50.12780:FF:000012">
    <property type="entry name" value="Non-ribosomal peptide synthetase"/>
    <property type="match status" value="1"/>
</dbReference>
<dbReference type="GO" id="GO:0017000">
    <property type="term" value="P:antibiotic biosynthetic process"/>
    <property type="evidence" value="ECO:0007669"/>
    <property type="project" value="UniProtKB-ARBA"/>
</dbReference>
<accession>A0A426S798</accession>
<dbReference type="GO" id="GO:0043041">
    <property type="term" value="P:amino acid activation for nonribosomal peptide biosynthetic process"/>
    <property type="evidence" value="ECO:0007669"/>
    <property type="project" value="TreeGrafter"/>
</dbReference>
<dbReference type="SUPFAM" id="SSF53474">
    <property type="entry name" value="alpha/beta-Hydrolases"/>
    <property type="match status" value="1"/>
</dbReference>
<dbReference type="InterPro" id="IPR020806">
    <property type="entry name" value="PKS_PP-bd"/>
</dbReference>
<dbReference type="Pfam" id="PF00975">
    <property type="entry name" value="Thioesterase"/>
    <property type="match status" value="1"/>
</dbReference>
<comment type="similarity">
    <text evidence="2">Belongs to the ATP-dependent AMP-binding enzyme family.</text>
</comment>
<comment type="cofactor">
    <cofactor evidence="1">
        <name>pantetheine 4'-phosphate</name>
        <dbReference type="ChEBI" id="CHEBI:47942"/>
    </cofactor>
</comment>
<evidence type="ECO:0000256" key="1">
    <source>
        <dbReference type="ARBA" id="ARBA00001957"/>
    </source>
</evidence>
<dbReference type="GO" id="GO:0072330">
    <property type="term" value="P:monocarboxylic acid biosynthetic process"/>
    <property type="evidence" value="ECO:0007669"/>
    <property type="project" value="UniProtKB-ARBA"/>
</dbReference>
<dbReference type="GO" id="GO:0005829">
    <property type="term" value="C:cytosol"/>
    <property type="evidence" value="ECO:0007669"/>
    <property type="project" value="TreeGrafter"/>
</dbReference>
<dbReference type="CDD" id="cd17646">
    <property type="entry name" value="A_NRPS_AB3403-like"/>
    <property type="match status" value="1"/>
</dbReference>
<dbReference type="FunFam" id="2.30.38.10:FF:000001">
    <property type="entry name" value="Non-ribosomal peptide synthetase PvdI"/>
    <property type="match status" value="2"/>
</dbReference>
<dbReference type="InterPro" id="IPR001031">
    <property type="entry name" value="Thioesterase"/>
</dbReference>
<dbReference type="InterPro" id="IPR025110">
    <property type="entry name" value="AMP-bd_C"/>
</dbReference>
<dbReference type="Gene3D" id="3.40.50.1820">
    <property type="entry name" value="alpha/beta hydrolase"/>
    <property type="match status" value="1"/>
</dbReference>
<evidence type="ECO:0000256" key="3">
    <source>
        <dbReference type="ARBA" id="ARBA00022450"/>
    </source>
</evidence>
<feature type="domain" description="Carrier" evidence="5">
    <location>
        <begin position="2080"/>
        <end position="2155"/>
    </location>
</feature>
<dbReference type="InterPro" id="IPR045851">
    <property type="entry name" value="AMP-bd_C_sf"/>
</dbReference>
<dbReference type="InterPro" id="IPR000873">
    <property type="entry name" value="AMP-dep_synth/lig_dom"/>
</dbReference>
<dbReference type="FunFam" id="3.40.50.980:FF:000001">
    <property type="entry name" value="Non-ribosomal peptide synthetase"/>
    <property type="match status" value="1"/>
</dbReference>
<dbReference type="PROSITE" id="PS50075">
    <property type="entry name" value="CARRIER"/>
    <property type="match status" value="2"/>
</dbReference>
<dbReference type="Pfam" id="PF13193">
    <property type="entry name" value="AMP-binding_C"/>
    <property type="match status" value="2"/>
</dbReference>
<dbReference type="Gene3D" id="3.40.50.980">
    <property type="match status" value="4"/>
</dbReference>
<name>A0A426S798_9ACTN</name>
<dbReference type="InterPro" id="IPR006162">
    <property type="entry name" value="Ppantetheine_attach_site"/>
</dbReference>
<protein>
    <recommendedName>
        <fullName evidence="5">Carrier domain-containing protein</fullName>
    </recommendedName>
</protein>
<evidence type="ECO:0000256" key="4">
    <source>
        <dbReference type="ARBA" id="ARBA00022553"/>
    </source>
</evidence>
<dbReference type="Gene3D" id="3.30.559.30">
    <property type="entry name" value="Nonribosomal peptide synthetase, condensation domain"/>
    <property type="match status" value="2"/>
</dbReference>
<dbReference type="NCBIfam" id="NF003417">
    <property type="entry name" value="PRK04813.1"/>
    <property type="match status" value="2"/>
</dbReference>
<dbReference type="NCBIfam" id="TIGR01733">
    <property type="entry name" value="AA-adenyl-dom"/>
    <property type="match status" value="2"/>
</dbReference>
<evidence type="ECO:0000313" key="7">
    <source>
        <dbReference type="Proteomes" id="UP000276379"/>
    </source>
</evidence>
<dbReference type="CDD" id="cd05930">
    <property type="entry name" value="A_NRPS"/>
    <property type="match status" value="1"/>
</dbReference>
<dbReference type="FunFam" id="3.30.300.30:FF:000010">
    <property type="entry name" value="Enterobactin synthetase component F"/>
    <property type="match status" value="2"/>
</dbReference>
<dbReference type="FunFam" id="3.40.50.980:FF:000002">
    <property type="entry name" value="Enterobactin synthetase component F"/>
    <property type="match status" value="1"/>
</dbReference>
<dbReference type="GO" id="GO:0003824">
    <property type="term" value="F:catalytic activity"/>
    <property type="evidence" value="ECO:0007669"/>
    <property type="project" value="InterPro"/>
</dbReference>
<dbReference type="Gene3D" id="3.30.300.30">
    <property type="match status" value="2"/>
</dbReference>
<dbReference type="InterPro" id="IPR001242">
    <property type="entry name" value="Condensation_dom"/>
</dbReference>
<dbReference type="InterPro" id="IPR020845">
    <property type="entry name" value="AMP-binding_CS"/>
</dbReference>
<gene>
    <name evidence="6" type="ORF">CQW44_13820</name>
</gene>
<dbReference type="SUPFAM" id="SSF47336">
    <property type="entry name" value="ACP-like"/>
    <property type="match status" value="2"/>
</dbReference>
<evidence type="ECO:0000256" key="2">
    <source>
        <dbReference type="ARBA" id="ARBA00006432"/>
    </source>
</evidence>
<dbReference type="Pfam" id="PF00501">
    <property type="entry name" value="AMP-binding"/>
    <property type="match status" value="2"/>
</dbReference>
<dbReference type="EMBL" id="PDES01000006">
    <property type="protein sequence ID" value="RRQ86032.1"/>
    <property type="molecule type" value="Genomic_DNA"/>
</dbReference>
<dbReference type="Gene3D" id="3.30.559.10">
    <property type="entry name" value="Chloramphenicol acetyltransferase-like domain"/>
    <property type="match status" value="2"/>
</dbReference>
<dbReference type="PANTHER" id="PTHR45527">
    <property type="entry name" value="NONRIBOSOMAL PEPTIDE SYNTHETASE"/>
    <property type="match status" value="1"/>
</dbReference>
<dbReference type="InterPro" id="IPR009081">
    <property type="entry name" value="PP-bd_ACP"/>
</dbReference>
<dbReference type="PROSITE" id="PS00012">
    <property type="entry name" value="PHOSPHOPANTETHEINE"/>
    <property type="match status" value="2"/>
</dbReference>
<dbReference type="InterPro" id="IPR036736">
    <property type="entry name" value="ACP-like_sf"/>
</dbReference>
<dbReference type="Gene3D" id="1.10.1200.10">
    <property type="entry name" value="ACP-like"/>
    <property type="match status" value="1"/>
</dbReference>
<dbReference type="FunFam" id="1.10.1200.10:FF:000016">
    <property type="entry name" value="Non-ribosomal peptide synthase"/>
    <property type="match status" value="2"/>
</dbReference>
<dbReference type="Proteomes" id="UP000276379">
    <property type="component" value="Unassembled WGS sequence"/>
</dbReference>
<dbReference type="PROSITE" id="PS00455">
    <property type="entry name" value="AMP_BINDING"/>
    <property type="match status" value="2"/>
</dbReference>
<keyword evidence="3" id="KW-0596">Phosphopantetheine</keyword>
<dbReference type="CDD" id="cd19540">
    <property type="entry name" value="LCL_NRPS-like"/>
    <property type="match status" value="2"/>
</dbReference>
<dbReference type="GO" id="GO:0031177">
    <property type="term" value="F:phosphopantetheine binding"/>
    <property type="evidence" value="ECO:0007669"/>
    <property type="project" value="InterPro"/>
</dbReference>
<dbReference type="Gene3D" id="2.30.38.10">
    <property type="entry name" value="Luciferase, Domain 3"/>
    <property type="match status" value="2"/>
</dbReference>
<dbReference type="SMART" id="SM00823">
    <property type="entry name" value="PKS_PP"/>
    <property type="match status" value="2"/>
</dbReference>
<sequence>MGRGRYLPAAVIREGNTQVQGEGTVAGEIPLSYAQLALWFNDRLQQGDASYNMPVALRLRGPLDIEVLRAALADVIGRHGALRTVFPDRDGTPYQRILDARDVETPLSVVPADEAALPGLIAGASRECFDLATEIPLRLRVFALGPQDHLVLLVQHHIAGDGWSMAPLARDLNTAYLARLAGQAPDWPPLAADFAEHAVAQHHSLGSLDDPDSGISAQLAYWKEALAGIPDCLPLPTDRPRPPVMSHEGDYFPWEIPAGLHRDLLALARTCRVSLFMVVQAALATVLSRSGAGDDIPLASPTAGRGDSRYDDVVGYFVNPLVLRIDTSGDPTFRELLKRVRRTDLQGFTHQDMPIERLITALNPPRSLAWHPLFQVMLAFQNLPEATLQLPGVDCEVVEADPGGAKFDLSFNVMERKDAEGAPAGLTCFVEYSSDLFERAGAEDFTRRLVLFLERVAQDPDLRLGDIDLLTDDDRRALTTRWEGPATEVPALAYHRAFEERAAADPDAPALVAADARLTFGELDARANRLARELVERGAAPGTPVLVLLDRTADLVVALLAVLKSGAVFAPLTPDTPAERLAAVAANLRPVCAVTTADIAPRLPADTPALVLDDPGTRERIAARPATGLTDADRGAPVRPEDTAYVIHTSGSTGTPKGVAVTHDALTHLAHHHRSRMARRYAPDGTPRVQLGLVASITFDTAWEPFFWLLEGHCLHLLPDEVRLDPEALVAEVRRERLDFLDLTPTYAQALLTAGLLAEGHHRPRVLMLGGEGVGPELWSRLAAVEGTAVHNYYGPTEFTVDALTCELGDSPVPVIGRPLDNVRAAVLDERLRPVPLGVPGELYLAGPQLARGYVGSPALTAERFVADPYGPPGSRMYRTGDLARLLRDGQVEYLGRADDQVKIRGFRIEPGEIEAVLARHPGVAQAAVAVRGEDSGDPHLAAYVVPAAGTRPPGAAELHDHLADHLPSYMLPAAYAHLDRLPLTSSGKLDRRALPEPDLRVTDDAGRPPADEREAALCSLFAEVLRADQVGPDDDFFRLGGHSLLAMRLVSRVRAATGAELPIRAVFESRTPARLARLLGATERRPALVSAERPAETPLSHAQRRLWFLQRLETESPAYHIPLPLRLDGPLDIGALGAALHDVVVRHEALRTVFPDRDGVPHQRILDVAELPSLLDIAPLDPARAEGEALAAELRAAASVPFDLVNRPPLRARLYLLGPGRHVLLLTVHHIACDGWSLQPLAADLASAYRARAEGRAPDWSPLPVQYADYTLWQHRLLGEVRTPGTLAAGQWEYWRTALTGLPDEVPLPVDRRRTPETGHEGGTVPVRVEAATHRALADLARSGGASLFMAVQAALAALLTRLGAGTDIPLGTPVAGRTDAHLEDLVGFFVNTLVLRTDTGGDPTFRELLERVRERDVADYAHQDLPFEQLVDLVNPERQPGRHPLFQVALVVDQGDGVRLDIPGVRAERITVQLAPAKFDLTVTLAAVRAEDGTEGPLTGTVEYRTDLFDQAGAAALADRLTRLLTAVAADPDQPIGRIALLSEDERRLILDKWNDTRHELEPTTLADCLAEQIARTPEATALVFEGEEVTFGALDTRIDALAARLSAHGVGRGDTVAVAVPRSVELIVAVCAAHRAGAAYVPLDSDYPADRLAYMLENSRPTAVVATPGEAARLRVPEGVPLLLPSGEDAADPGTAGRTAPDTRAVPADPAYVIYTSGSTGRPKGVVVPHRAVTNRLRWGQDQYLLTAEDRVLHKTPSSFDVSVWEIFWPLSTGATLVVARPEGHRDPGYLCGLIREQRVTVAQFVPSMLDAFLQHPDAGLCDSLRLVIVGGEALSTATARRFHQVLPGIRLVDQYGPTEAAIEVTAWTCRPQDDDGRPVPIGRPVWNTRVHILDAELQIAPPGVAGELYLDGAQLADGYLGRPALTAERFVANPYGPPGSRMYRTGDIARWRADGAVEYLGRVDGQVKVRGFRIELGEIEAALSDHPAVAAGVVLVREDRHGAPRIVAYVVPVGEGPEPTAGELREHLRARLPEHMVPTGYVTLDVLPVTPNGKLDRAALPEPAAVPDAAERSAREPATPLEQTLTALVAEVLEVPGAGPDDDFFLLGGHSLMMVRLVERIRAETGVQLAVRTLFDHPTAAGLAARIAEDPGLDERFTRRRPAWEPVLPLRAHGSRTPLFCVHPVVGDGFGYVGLLRGLGPEQPVYALQGAGPLGNGPRPATLAGLAAEYLARIRQIQPQGPYRLLGWSFGGVLVHEMAVQLREAGERIELLALMDSVPPREHDRRAPDDPVTEKDVVLGLLDGVGVPAADVAAVRDGSWVPEPAELLRLIAPALGASTPEDPAGLAAMVDACRYHGELMIRWTPRVYDGGLLAFTATAEARRAAETGGASTAELWAPYLTGDVTDHPMAARHLELVEPGHIDFIGRVLAAELDRLEER</sequence>
<dbReference type="InterPro" id="IPR023213">
    <property type="entry name" value="CAT-like_dom_sf"/>
</dbReference>
<dbReference type="GO" id="GO:0044550">
    <property type="term" value="P:secondary metabolite biosynthetic process"/>
    <property type="evidence" value="ECO:0007669"/>
    <property type="project" value="UniProtKB-ARBA"/>
</dbReference>
<organism evidence="6 7">
    <name type="scientific">Streptomyces griseofuscus</name>
    <dbReference type="NCBI Taxonomy" id="146922"/>
    <lineage>
        <taxon>Bacteria</taxon>
        <taxon>Bacillati</taxon>
        <taxon>Actinomycetota</taxon>
        <taxon>Actinomycetes</taxon>
        <taxon>Kitasatosporales</taxon>
        <taxon>Streptomycetaceae</taxon>
        <taxon>Streptomyces</taxon>
    </lineage>
</organism>
<evidence type="ECO:0000259" key="5">
    <source>
        <dbReference type="PROSITE" id="PS50075"/>
    </source>
</evidence>
<evidence type="ECO:0000313" key="6">
    <source>
        <dbReference type="EMBL" id="RRQ86032.1"/>
    </source>
</evidence>
<dbReference type="Pfam" id="PF00668">
    <property type="entry name" value="Condensation"/>
    <property type="match status" value="2"/>
</dbReference>
<dbReference type="SUPFAM" id="SSF52777">
    <property type="entry name" value="CoA-dependent acyltransferases"/>
    <property type="match status" value="4"/>
</dbReference>
<dbReference type="GO" id="GO:0008610">
    <property type="term" value="P:lipid biosynthetic process"/>
    <property type="evidence" value="ECO:0007669"/>
    <property type="project" value="UniProtKB-ARBA"/>
</dbReference>
<feature type="domain" description="Carrier" evidence="5">
    <location>
        <begin position="1009"/>
        <end position="1084"/>
    </location>
</feature>
<dbReference type="InterPro" id="IPR010071">
    <property type="entry name" value="AA_adenyl_dom"/>
</dbReference>
<dbReference type="PANTHER" id="PTHR45527:SF1">
    <property type="entry name" value="FATTY ACID SYNTHASE"/>
    <property type="match status" value="1"/>
</dbReference>
<keyword evidence="7" id="KW-1185">Reference proteome</keyword>
<dbReference type="SUPFAM" id="SSF56801">
    <property type="entry name" value="Acetyl-CoA synthetase-like"/>
    <property type="match status" value="2"/>
</dbReference>
<keyword evidence="4" id="KW-0597">Phosphoprotein</keyword>
<proteinExistence type="inferred from homology"/>